<keyword evidence="1" id="KW-0677">Repeat</keyword>
<protein>
    <submittedName>
        <fullName evidence="5">Uncharacterized protein</fullName>
    </submittedName>
</protein>
<keyword evidence="6" id="KW-1185">Reference proteome</keyword>
<sequence length="816" mass="94136">MASGYSELIHKVTTRCPSGVERRLQNSSLSKKYCSSSNVYHCIRDERYELVETCNEPVIIPKGNYPKYLHRSDKIHYGKCPNHLYQPIPVKSYEISDCEYKKSSCNGIGQVLRDNGNSTDDSTCECDYKKGYVNNGDGECYCQYSTSENNDQELNEDFKCETKCINGYERSSQNTCEQITFTALSPQNNNDSTTFGLIPLQDMFKKGDYSKHIDNNTFEKIIYSNIVIGIIVILLLRVYCHYNEDKIVRDYAFMIIVMILLGTTFYLIHSLSVHEMITDPEVYTEEYDKRIYRLLTAASKGDKKGMRRLRYEDYINMGDTDINKRSALHLAACERQNGVLEYINRHGYCSLGAKDRLHHSGTDMNLRNDDGQTALHAAVEKEMEKVVVYLLKDCHVSPFVRYRGKRPIEVALANGQDKNETIVIQLEAEMSRLLENNTPNEEKSRQILPSEEVMIVRLLKCASIGDIRQMRRMKAARYKMDVCNYDSQTALHMAVLEKQEYIVDFLLGECKQTHIVHRKDRWNVTPWELAEKPEMKTVYKTFLQNCPELKEHDDIKTCKLIKAADEGDLSTLKSLHEHKVDMNQRDHGGRTALHFAANRNYVETVKFLIHEAKVDISVSDRVTLFNMESSDYNGETPLHAAAKYGKLEDVRYLLEERNASPFARNNFGKRPIDLVNERLEQKPTHKTTESEQYEQLNRIIQDAMDKALSASIEEDISFQKLCNKKRLILFHCKSDKGDLMAIRRFLKTDYTLINQLDYDSRSALHIAASRGHTDLVELFIKEGANIKAKDVFDRTPLDEALENGFDEIIQLLENKQ</sequence>
<dbReference type="PROSITE" id="PS50088">
    <property type="entry name" value="ANK_REPEAT"/>
    <property type="match status" value="3"/>
</dbReference>
<dbReference type="GO" id="GO:0070531">
    <property type="term" value="C:BRCA1-A complex"/>
    <property type="evidence" value="ECO:0007669"/>
    <property type="project" value="TreeGrafter"/>
</dbReference>
<evidence type="ECO:0000256" key="4">
    <source>
        <dbReference type="SAM" id="Phobius"/>
    </source>
</evidence>
<dbReference type="Pfam" id="PF12796">
    <property type="entry name" value="Ank_2"/>
    <property type="match status" value="3"/>
</dbReference>
<organism evidence="5 6">
    <name type="scientific">Mytilus galloprovincialis</name>
    <name type="common">Mediterranean mussel</name>
    <dbReference type="NCBI Taxonomy" id="29158"/>
    <lineage>
        <taxon>Eukaryota</taxon>
        <taxon>Metazoa</taxon>
        <taxon>Spiralia</taxon>
        <taxon>Lophotrochozoa</taxon>
        <taxon>Mollusca</taxon>
        <taxon>Bivalvia</taxon>
        <taxon>Autobranchia</taxon>
        <taxon>Pteriomorphia</taxon>
        <taxon>Mytilida</taxon>
        <taxon>Mytiloidea</taxon>
        <taxon>Mytilidae</taxon>
        <taxon>Mytilinae</taxon>
        <taxon>Mytilus</taxon>
    </lineage>
</organism>
<comment type="caution">
    <text evidence="5">The sequence shown here is derived from an EMBL/GenBank/DDBJ whole genome shotgun (WGS) entry which is preliminary data.</text>
</comment>
<dbReference type="PRINTS" id="PR01415">
    <property type="entry name" value="ANKYRIN"/>
</dbReference>
<name>A0A8B6H7L3_MYTGA</name>
<feature type="transmembrane region" description="Helical" evidence="4">
    <location>
        <begin position="251"/>
        <end position="268"/>
    </location>
</feature>
<dbReference type="PROSITE" id="PS50297">
    <property type="entry name" value="ANK_REP_REGION"/>
    <property type="match status" value="3"/>
</dbReference>
<keyword evidence="4" id="KW-0812">Transmembrane</keyword>
<dbReference type="PANTHER" id="PTHR24171">
    <property type="entry name" value="ANKYRIN REPEAT DOMAIN-CONTAINING PROTEIN 39-RELATED"/>
    <property type="match status" value="1"/>
</dbReference>
<dbReference type="OrthoDB" id="20872at2759"/>
<feature type="repeat" description="ANK" evidence="3">
    <location>
        <begin position="588"/>
        <end position="621"/>
    </location>
</feature>
<proteinExistence type="predicted"/>
<dbReference type="AlphaFoldDB" id="A0A8B6H7L3"/>
<evidence type="ECO:0000313" key="5">
    <source>
        <dbReference type="EMBL" id="VDI74581.1"/>
    </source>
</evidence>
<evidence type="ECO:0000313" key="6">
    <source>
        <dbReference type="Proteomes" id="UP000596742"/>
    </source>
</evidence>
<dbReference type="SMART" id="SM00248">
    <property type="entry name" value="ANK"/>
    <property type="match status" value="7"/>
</dbReference>
<dbReference type="SUPFAM" id="SSF48403">
    <property type="entry name" value="Ankyrin repeat"/>
    <property type="match status" value="2"/>
</dbReference>
<evidence type="ECO:0000256" key="2">
    <source>
        <dbReference type="ARBA" id="ARBA00023043"/>
    </source>
</evidence>
<dbReference type="GO" id="GO:0031436">
    <property type="term" value="C:BRCA1-BARD1 complex"/>
    <property type="evidence" value="ECO:0007669"/>
    <property type="project" value="TreeGrafter"/>
</dbReference>
<feature type="repeat" description="ANK" evidence="3">
    <location>
        <begin position="633"/>
        <end position="666"/>
    </location>
</feature>
<dbReference type="Gene3D" id="1.25.40.20">
    <property type="entry name" value="Ankyrin repeat-containing domain"/>
    <property type="match status" value="5"/>
</dbReference>
<reference evidence="5" key="1">
    <citation type="submission" date="2018-11" db="EMBL/GenBank/DDBJ databases">
        <authorList>
            <person name="Alioto T."/>
            <person name="Alioto T."/>
        </authorList>
    </citation>
    <scope>NUCLEOTIDE SEQUENCE</scope>
</reference>
<keyword evidence="4" id="KW-1133">Transmembrane helix</keyword>
<dbReference type="EMBL" id="UYJE01009575">
    <property type="protein sequence ID" value="VDI74581.1"/>
    <property type="molecule type" value="Genomic_DNA"/>
</dbReference>
<dbReference type="InterPro" id="IPR002110">
    <property type="entry name" value="Ankyrin_rpt"/>
</dbReference>
<feature type="repeat" description="ANK" evidence="3">
    <location>
        <begin position="759"/>
        <end position="791"/>
    </location>
</feature>
<dbReference type="GO" id="GO:0004842">
    <property type="term" value="F:ubiquitin-protein transferase activity"/>
    <property type="evidence" value="ECO:0007669"/>
    <property type="project" value="TreeGrafter"/>
</dbReference>
<dbReference type="Proteomes" id="UP000596742">
    <property type="component" value="Unassembled WGS sequence"/>
</dbReference>
<evidence type="ECO:0000256" key="3">
    <source>
        <dbReference type="PROSITE-ProRule" id="PRU00023"/>
    </source>
</evidence>
<dbReference type="GO" id="GO:0085020">
    <property type="term" value="P:protein K6-linked ubiquitination"/>
    <property type="evidence" value="ECO:0007669"/>
    <property type="project" value="TreeGrafter"/>
</dbReference>
<feature type="transmembrane region" description="Helical" evidence="4">
    <location>
        <begin position="221"/>
        <end position="239"/>
    </location>
</feature>
<dbReference type="InterPro" id="IPR036770">
    <property type="entry name" value="Ankyrin_rpt-contain_sf"/>
</dbReference>
<dbReference type="PANTHER" id="PTHR24171:SF8">
    <property type="entry name" value="BRCA1-ASSOCIATED RING DOMAIN PROTEIN 1"/>
    <property type="match status" value="1"/>
</dbReference>
<keyword evidence="2 3" id="KW-0040">ANK repeat</keyword>
<evidence type="ECO:0000256" key="1">
    <source>
        <dbReference type="ARBA" id="ARBA00022737"/>
    </source>
</evidence>
<keyword evidence="4" id="KW-0472">Membrane</keyword>
<gene>
    <name evidence="5" type="ORF">MGAL_10B077336</name>
</gene>
<accession>A0A8B6H7L3</accession>